<dbReference type="GO" id="GO:0046718">
    <property type="term" value="P:symbiont entry into host cell"/>
    <property type="evidence" value="ECO:0007669"/>
    <property type="project" value="InterPro"/>
</dbReference>
<evidence type="ECO:0000259" key="2">
    <source>
        <dbReference type="Pfam" id="PF12571"/>
    </source>
</evidence>
<dbReference type="GO" id="GO:0019062">
    <property type="term" value="P:virion attachment to host cell"/>
    <property type="evidence" value="ECO:0007669"/>
    <property type="project" value="InterPro"/>
</dbReference>
<accession>F4HA23</accession>
<evidence type="ECO:0000313" key="3">
    <source>
        <dbReference type="EMBL" id="AEC18510.1"/>
    </source>
</evidence>
<dbReference type="eggNOG" id="COG5301">
    <property type="taxonomic scope" value="Bacteria"/>
</dbReference>
<dbReference type="STRING" id="1005058.UMN179_02503"/>
<dbReference type="KEGG" id="gan:UMN179_02503"/>
<reference evidence="3 4" key="1">
    <citation type="journal article" date="2011" name="J. Bacteriol.">
        <title>Complete genome sequence of Gallibacterium anatis strain UMN179, isolated from a laying hen with peritonitis.</title>
        <authorList>
            <person name="Johnson T.J."/>
            <person name="Fernandez-Alarcon C."/>
            <person name="Bojesen A.M."/>
            <person name="Nolan L.K."/>
            <person name="Trampel D.W."/>
            <person name="Seemann T."/>
        </authorList>
    </citation>
    <scope>NUCLEOTIDE SEQUENCE [LARGE SCALE GENOMIC DNA]</scope>
    <source>
        <strain evidence="3 4">UMN179</strain>
    </source>
</reference>
<protein>
    <submittedName>
        <fullName evidence="3">Tail fiber protein</fullName>
    </submittedName>
</protein>
<dbReference type="EMBL" id="CP002667">
    <property type="protein sequence ID" value="AEC18510.1"/>
    <property type="molecule type" value="Genomic_DNA"/>
</dbReference>
<proteinExistence type="predicted"/>
<name>F4HA23_GALAU</name>
<dbReference type="InterPro" id="IPR005068">
    <property type="entry name" value="Phage_lambda_Stf-r2"/>
</dbReference>
<organism evidence="3 4">
    <name type="scientific">Gallibacterium anatis (strain UMN179)</name>
    <name type="common">Pasteurella anatis</name>
    <dbReference type="NCBI Taxonomy" id="1005058"/>
    <lineage>
        <taxon>Bacteria</taxon>
        <taxon>Pseudomonadati</taxon>
        <taxon>Pseudomonadota</taxon>
        <taxon>Gammaproteobacteria</taxon>
        <taxon>Pasteurellales</taxon>
        <taxon>Pasteurellaceae</taxon>
        <taxon>Gallibacterium</taxon>
    </lineage>
</organism>
<feature type="domain" description="Phage tail fibre protein N-terminal" evidence="2">
    <location>
        <begin position="3"/>
        <end position="157"/>
    </location>
</feature>
<dbReference type="Pfam" id="PF12571">
    <property type="entry name" value="Phage_tail_fib"/>
    <property type="match status" value="1"/>
</dbReference>
<feature type="region of interest" description="Disordered" evidence="1">
    <location>
        <begin position="328"/>
        <end position="377"/>
    </location>
</feature>
<dbReference type="InterPro" id="IPR022225">
    <property type="entry name" value="Phage_tail_fibre_N"/>
</dbReference>
<gene>
    <name evidence="3" type="ordered locus">UMN179_02503</name>
</gene>
<evidence type="ECO:0000313" key="4">
    <source>
        <dbReference type="Proteomes" id="UP000006908"/>
    </source>
</evidence>
<dbReference type="Proteomes" id="UP000006908">
    <property type="component" value="Chromosome"/>
</dbReference>
<dbReference type="AlphaFoldDB" id="F4HA23"/>
<dbReference type="HOGENOM" id="CLU_428813_0_0_6"/>
<evidence type="ECO:0000256" key="1">
    <source>
        <dbReference type="SAM" id="MobiDB-lite"/>
    </source>
</evidence>
<feature type="compositionally biased region" description="Polar residues" evidence="1">
    <location>
        <begin position="363"/>
        <end position="377"/>
    </location>
</feature>
<dbReference type="Pfam" id="PF03406">
    <property type="entry name" value="Phage_fiber_2"/>
    <property type="match status" value="2"/>
</dbReference>
<sequence>MASKLTQAFETYIRDSVVNHTPVVFDEFIFANIPGLSDDNLDSHLTIPQDNQIVHRQAVSQIGALNENAIVYSVTIGTEIGDFDFNWVGLVNKSQNLLACGIYTGLTSKIKNKEQKQGNSITRSVLLEFPRAQELANVSVSAETWQIDFTMRLSGIDEKIRLTNRDLYGRAVFFDNAFLLKRKSDNVYTLDSGHAYIEGVRAEIKRTAEVTVPTLPASVYVDICHHATVTGAYQTEIKYLTQSKNDYVGSDGYQHYVQIIADIASNGAITDRRLTDNAPPYIAESKKSSSVSSTSEKTVATSKAVKTAYDKAVDGVNKANAAQTAANNAQTTANAAIPSSKKSDSTTSTSSDTVATSKAVKSANDNANGRVSKSGDTMTGKLTVSEINLSGRKLQFGDDYIYKRNNGASDAFVFFENTEPSDGSKGNANLSFRSASALHYGSGKYVNQYNSKAPYFVEEDNSDVKDSYFPFLKGRVRRNSHWGAALSLGYVTNQATGSDGFGAGVVQLIEYNGKFYLWKFEHSGIFRSAGDVVTGSGVSLNGVNSKVDNLTNTVNGLKLTQNLATTGWCRLPNGLLLQWGAGRGAGKKQFPVAFRQVYQVVSSSTCGGDANYDLDLFFNNTHVWGRYQTNIRYFAIGV</sequence>
<dbReference type="Gene3D" id="2.60.40.3940">
    <property type="match status" value="1"/>
</dbReference>
<dbReference type="RefSeq" id="WP_013747263.1">
    <property type="nucleotide sequence ID" value="NC_015460.1"/>
</dbReference>
<feature type="compositionally biased region" description="Low complexity" evidence="1">
    <location>
        <begin position="328"/>
        <end position="360"/>
    </location>
</feature>